<keyword evidence="4" id="KW-0762">Sugar transport</keyword>
<keyword evidence="6 9" id="KW-0812">Transmembrane</keyword>
<evidence type="ECO:0000313" key="11">
    <source>
        <dbReference type="EMBL" id="WXB11359.1"/>
    </source>
</evidence>
<keyword evidence="12" id="KW-1185">Reference proteome</keyword>
<evidence type="ECO:0000256" key="8">
    <source>
        <dbReference type="ARBA" id="ARBA00023136"/>
    </source>
</evidence>
<reference evidence="11 12" key="1">
    <citation type="submission" date="2021-12" db="EMBL/GenBank/DDBJ databases">
        <title>Discovery of the Pendulisporaceae a myxobacterial family with distinct sporulation behavior and unique specialized metabolism.</title>
        <authorList>
            <person name="Garcia R."/>
            <person name="Popoff A."/>
            <person name="Bader C.D."/>
            <person name="Loehr J."/>
            <person name="Walesch S."/>
            <person name="Walt C."/>
            <person name="Boldt J."/>
            <person name="Bunk B."/>
            <person name="Haeckl F.J.F.P.J."/>
            <person name="Gunesch A.P."/>
            <person name="Birkelbach J."/>
            <person name="Nuebel U."/>
            <person name="Pietschmann T."/>
            <person name="Bach T."/>
            <person name="Mueller R."/>
        </authorList>
    </citation>
    <scope>NUCLEOTIDE SEQUENCE [LARGE SCALE GENOMIC DNA]</scope>
    <source>
        <strain evidence="11 12">MSr11954</strain>
    </source>
</reference>
<evidence type="ECO:0000256" key="6">
    <source>
        <dbReference type="ARBA" id="ARBA00022692"/>
    </source>
</evidence>
<proteinExistence type="predicted"/>
<dbReference type="PIRSF" id="PIRSF006304">
    <property type="entry name" value="GatC"/>
    <property type="match status" value="1"/>
</dbReference>
<protein>
    <recommendedName>
        <fullName evidence="10">PTS EIIC type-2 domain-containing protein</fullName>
    </recommendedName>
</protein>
<accession>A0ABZ2LK92</accession>
<gene>
    <name evidence="11" type="ORF">LZC94_26245</name>
</gene>
<feature type="transmembrane region" description="Helical" evidence="9">
    <location>
        <begin position="39"/>
        <end position="62"/>
    </location>
</feature>
<name>A0ABZ2LK92_9BACT</name>
<feature type="transmembrane region" description="Helical" evidence="9">
    <location>
        <begin position="129"/>
        <end position="158"/>
    </location>
</feature>
<feature type="transmembrane region" description="Helical" evidence="9">
    <location>
        <begin position="303"/>
        <end position="333"/>
    </location>
</feature>
<evidence type="ECO:0000256" key="5">
    <source>
        <dbReference type="ARBA" id="ARBA00022683"/>
    </source>
</evidence>
<dbReference type="Proteomes" id="UP001370348">
    <property type="component" value="Chromosome"/>
</dbReference>
<evidence type="ECO:0000256" key="9">
    <source>
        <dbReference type="SAM" id="Phobius"/>
    </source>
</evidence>
<feature type="transmembrane region" description="Helical" evidence="9">
    <location>
        <begin position="339"/>
        <end position="359"/>
    </location>
</feature>
<evidence type="ECO:0000256" key="1">
    <source>
        <dbReference type="ARBA" id="ARBA00004651"/>
    </source>
</evidence>
<dbReference type="PROSITE" id="PS51104">
    <property type="entry name" value="PTS_EIIC_TYPE_2"/>
    <property type="match status" value="1"/>
</dbReference>
<keyword evidence="2" id="KW-0813">Transport</keyword>
<sequence length="467" mass="50548">MLNDIVRYVLDLGAPVMMPLIITTFGLLLGQGFARSFRAGLTVGVGFIAIGLVVGLLVGVVGPKSMAFAKVLGLKFDVLDVGWPMGAAVSFASPIAAALIPAVLLLNVLLVVTRVTRTVDVDLWNYWHFIYTGALIHAATGSLTLGVFGACITAFVIFKLADWTAPAVEHHFGLPGISLPHTETVNWAPFMYALERIERKIPGLSKWEIRPETIRKRLGLIGEPILMGAVLGALIGALGAIPMWNEGHYGAWLKEVLTLAVTMSAVLIVLPKVVAILMEGLIPVSEGARDYLRRRLPGHDLLIGLDAAVVIGHPANMAIALLCVPLMILLSVFLPGNRMLPFADMAALPFYVLWGVAASRGNMVRGLLNAIVILVFILWIGTSLGPLTTELARAAGFRPEVMGEAGQYQEWSGVALGSHIVPWIVLHLFCPSAPGFWLAVLGAMAFFAAWYWVRDELRMQYKYEDLS</sequence>
<evidence type="ECO:0000256" key="3">
    <source>
        <dbReference type="ARBA" id="ARBA00022475"/>
    </source>
</evidence>
<keyword evidence="5" id="KW-0598">Phosphotransferase system</keyword>
<evidence type="ECO:0000256" key="2">
    <source>
        <dbReference type="ARBA" id="ARBA00022448"/>
    </source>
</evidence>
<feature type="transmembrane region" description="Helical" evidence="9">
    <location>
        <begin position="256"/>
        <end position="282"/>
    </location>
</feature>
<dbReference type="InterPro" id="IPR004703">
    <property type="entry name" value="PTS_sugar-sp_permease"/>
</dbReference>
<dbReference type="PANTHER" id="PTHR37324">
    <property type="entry name" value="PTS SYSTEM GALACTITOL-SPECIFIC EIIC COMPONENT"/>
    <property type="match status" value="1"/>
</dbReference>
<dbReference type="Pfam" id="PF03611">
    <property type="entry name" value="EIIC-GAT"/>
    <property type="match status" value="1"/>
</dbReference>
<keyword evidence="7 9" id="KW-1133">Transmembrane helix</keyword>
<feature type="transmembrane region" description="Helical" evidence="9">
    <location>
        <begin position="83"/>
        <end position="109"/>
    </location>
</feature>
<feature type="transmembrane region" description="Helical" evidence="9">
    <location>
        <begin position="366"/>
        <end position="384"/>
    </location>
</feature>
<feature type="transmembrane region" description="Helical" evidence="9">
    <location>
        <begin position="435"/>
        <end position="453"/>
    </location>
</feature>
<feature type="domain" description="PTS EIIC type-2" evidence="10">
    <location>
        <begin position="6"/>
        <end position="467"/>
    </location>
</feature>
<dbReference type="PANTHER" id="PTHR37324:SF2">
    <property type="entry name" value="PTS SYSTEM GALACTITOL-SPECIFIC EIIC COMPONENT"/>
    <property type="match status" value="1"/>
</dbReference>
<organism evidence="11 12">
    <name type="scientific">Pendulispora albinea</name>
    <dbReference type="NCBI Taxonomy" id="2741071"/>
    <lineage>
        <taxon>Bacteria</taxon>
        <taxon>Pseudomonadati</taxon>
        <taxon>Myxococcota</taxon>
        <taxon>Myxococcia</taxon>
        <taxon>Myxococcales</taxon>
        <taxon>Sorangiineae</taxon>
        <taxon>Pendulisporaceae</taxon>
        <taxon>Pendulispora</taxon>
    </lineage>
</organism>
<dbReference type="EMBL" id="CP089984">
    <property type="protein sequence ID" value="WXB11359.1"/>
    <property type="molecule type" value="Genomic_DNA"/>
</dbReference>
<evidence type="ECO:0000313" key="12">
    <source>
        <dbReference type="Proteomes" id="UP001370348"/>
    </source>
</evidence>
<dbReference type="RefSeq" id="WP_394820976.1">
    <property type="nucleotide sequence ID" value="NZ_CP089984.1"/>
</dbReference>
<keyword evidence="3" id="KW-1003">Cell membrane</keyword>
<comment type="subcellular location">
    <subcellularLocation>
        <location evidence="1">Cell membrane</location>
        <topology evidence="1">Multi-pass membrane protein</topology>
    </subcellularLocation>
</comment>
<feature type="transmembrane region" description="Helical" evidence="9">
    <location>
        <begin position="12"/>
        <end position="33"/>
    </location>
</feature>
<evidence type="ECO:0000256" key="4">
    <source>
        <dbReference type="ARBA" id="ARBA00022597"/>
    </source>
</evidence>
<feature type="transmembrane region" description="Helical" evidence="9">
    <location>
        <begin position="225"/>
        <end position="244"/>
    </location>
</feature>
<keyword evidence="8 9" id="KW-0472">Membrane</keyword>
<dbReference type="InterPro" id="IPR013014">
    <property type="entry name" value="PTS_EIIC_2"/>
</dbReference>
<evidence type="ECO:0000259" key="10">
    <source>
        <dbReference type="PROSITE" id="PS51104"/>
    </source>
</evidence>
<dbReference type="InterPro" id="IPR013853">
    <property type="entry name" value="EIIC-GAT"/>
</dbReference>
<evidence type="ECO:0000256" key="7">
    <source>
        <dbReference type="ARBA" id="ARBA00022989"/>
    </source>
</evidence>